<feature type="region of interest" description="Disordered" evidence="1">
    <location>
        <begin position="88"/>
        <end position="132"/>
    </location>
</feature>
<dbReference type="EMBL" id="JANBOJ010001011">
    <property type="protein sequence ID" value="KAJ1718330.1"/>
    <property type="molecule type" value="Genomic_DNA"/>
</dbReference>
<name>A0A9W8CLR7_9FUNG</name>
<sequence length="272" mass="29048">QQQQPAEDEDEDEGARADVLTAEVLAGARALVAPVSGLFGEVRGAQRVSEAGRRAREIRRTLVLTVAVPVHVQDAAAAAEPEFVQAASSAGRRPEASVPRPAAQPVVLSEVQGTKRRRPHAAAQAVPAMPRMQTDELPGLAEISLHGAEDSDSDHGSHRAGGSGSGGISGQARKKAKRGGAKNKKNKGAAKQARVDVADVTPHVYAEPGDPEALPALPEVQGRRKPARQQQQQQRRTFDPYAQIETSKELAKRPARSRVHNKQGNKTITFRK</sequence>
<evidence type="ECO:0000313" key="3">
    <source>
        <dbReference type="Proteomes" id="UP001149813"/>
    </source>
</evidence>
<organism evidence="2 3">
    <name type="scientific">Coemansia erecta</name>
    <dbReference type="NCBI Taxonomy" id="147472"/>
    <lineage>
        <taxon>Eukaryota</taxon>
        <taxon>Fungi</taxon>
        <taxon>Fungi incertae sedis</taxon>
        <taxon>Zoopagomycota</taxon>
        <taxon>Kickxellomycotina</taxon>
        <taxon>Kickxellomycetes</taxon>
        <taxon>Kickxellales</taxon>
        <taxon>Kickxellaceae</taxon>
        <taxon>Coemansia</taxon>
    </lineage>
</organism>
<feature type="compositionally biased region" description="Basic residues" evidence="1">
    <location>
        <begin position="172"/>
        <end position="188"/>
    </location>
</feature>
<evidence type="ECO:0000313" key="2">
    <source>
        <dbReference type="EMBL" id="KAJ1718330.1"/>
    </source>
</evidence>
<feature type="region of interest" description="Disordered" evidence="1">
    <location>
        <begin position="147"/>
        <end position="272"/>
    </location>
</feature>
<keyword evidence="3" id="KW-1185">Reference proteome</keyword>
<accession>A0A9W8CLR7</accession>
<protein>
    <submittedName>
        <fullName evidence="2">Uncharacterized protein</fullName>
    </submittedName>
</protein>
<feature type="non-terminal residue" evidence="2">
    <location>
        <position position="1"/>
    </location>
</feature>
<gene>
    <name evidence="2" type="ORF">LPJ53_006572</name>
</gene>
<feature type="compositionally biased region" description="Basic and acidic residues" evidence="1">
    <location>
        <begin position="147"/>
        <end position="157"/>
    </location>
</feature>
<dbReference type="Proteomes" id="UP001149813">
    <property type="component" value="Unassembled WGS sequence"/>
</dbReference>
<proteinExistence type="predicted"/>
<dbReference type="OrthoDB" id="2250022at2759"/>
<dbReference type="AlphaFoldDB" id="A0A9W8CLR7"/>
<comment type="caution">
    <text evidence="2">The sequence shown here is derived from an EMBL/GenBank/DDBJ whole genome shotgun (WGS) entry which is preliminary data.</text>
</comment>
<feature type="compositionally biased region" description="Basic residues" evidence="1">
    <location>
        <begin position="253"/>
        <end position="272"/>
    </location>
</feature>
<reference evidence="2" key="1">
    <citation type="submission" date="2022-07" db="EMBL/GenBank/DDBJ databases">
        <title>Phylogenomic reconstructions and comparative analyses of Kickxellomycotina fungi.</title>
        <authorList>
            <person name="Reynolds N.K."/>
            <person name="Stajich J.E."/>
            <person name="Barry K."/>
            <person name="Grigoriev I.V."/>
            <person name="Crous P."/>
            <person name="Smith M.E."/>
        </authorList>
    </citation>
    <scope>NUCLEOTIDE SEQUENCE</scope>
    <source>
        <strain evidence="2">NBRC 32514</strain>
    </source>
</reference>
<evidence type="ECO:0000256" key="1">
    <source>
        <dbReference type="SAM" id="MobiDB-lite"/>
    </source>
</evidence>
<feature type="compositionally biased region" description="Gly residues" evidence="1">
    <location>
        <begin position="159"/>
        <end position="169"/>
    </location>
</feature>